<reference evidence="2" key="1">
    <citation type="submission" date="2020-07" db="EMBL/GenBank/DDBJ databases">
        <title>Huge and variable diversity of episymbiotic CPR bacteria and DPANN archaea in groundwater ecosystems.</title>
        <authorList>
            <person name="He C.Y."/>
            <person name="Keren R."/>
            <person name="Whittaker M."/>
            <person name="Farag I.F."/>
            <person name="Doudna J."/>
            <person name="Cate J.H.D."/>
            <person name="Banfield J.F."/>
        </authorList>
    </citation>
    <scope>NUCLEOTIDE SEQUENCE</scope>
    <source>
        <strain evidence="2">NC_groundwater_1813_Pr3_B-0.1um_71_17</strain>
    </source>
</reference>
<sequence length="454" mass="47928">MSRLACFTLRAFLTAATLAACLAPSLARAQGAPADSSFDAYVRGLSDSTDAFFGLTAAPPDTAGLDSALAAGLAKPPGAATGARVSWKPSLGHRQAFNRALGVTLGANVGLGASRGWGRVNGWVDHANGPDLWLGGGSYAKRWGGTEDEDFSYTLGLSAGRGWSAFDRDHFDRLFDSGYALLYGNDRNHYYRTDGAGASLSFGRNGRWGTIQYRNQLESPLATTASWNLFRAEPAVFENRAAALGRASEAKVTLGGRVPRLPVTLEAQWWGAGGPLGGNFDYSRARFAAGGAFPLGTLFALLPQVHYGRVTGDVTPQNTFYLGGGPGLRSAEGKSLQGAGAAGACVEVLLQDDVLHALHLRQPPTFPIQLSAFAGLGATWGHDPVTGLALATDANWPEAREWQPEVGGAVLYRPGIPQPDYFVRVAYAVPVGPGNREPRLALSLGTMLSSLHRR</sequence>
<proteinExistence type="predicted"/>
<evidence type="ECO:0000313" key="2">
    <source>
        <dbReference type="EMBL" id="MBI5168640.1"/>
    </source>
</evidence>
<dbReference type="Proteomes" id="UP000696931">
    <property type="component" value="Unassembled WGS sequence"/>
</dbReference>
<dbReference type="EMBL" id="JACRIW010000031">
    <property type="protein sequence ID" value="MBI5168640.1"/>
    <property type="molecule type" value="Genomic_DNA"/>
</dbReference>
<evidence type="ECO:0008006" key="4">
    <source>
        <dbReference type="Google" id="ProtNLM"/>
    </source>
</evidence>
<protein>
    <recommendedName>
        <fullName evidence="4">Bacterial surface antigen (D15) domain-containing protein</fullName>
    </recommendedName>
</protein>
<dbReference type="PROSITE" id="PS51257">
    <property type="entry name" value="PROKAR_LIPOPROTEIN"/>
    <property type="match status" value="1"/>
</dbReference>
<name>A0A933W138_UNCEI</name>
<gene>
    <name evidence="2" type="ORF">HZA61_04040</name>
</gene>
<accession>A0A933W138</accession>
<evidence type="ECO:0000313" key="3">
    <source>
        <dbReference type="Proteomes" id="UP000696931"/>
    </source>
</evidence>
<organism evidence="2 3">
    <name type="scientific">Eiseniibacteriota bacterium</name>
    <dbReference type="NCBI Taxonomy" id="2212470"/>
    <lineage>
        <taxon>Bacteria</taxon>
        <taxon>Candidatus Eiseniibacteriota</taxon>
    </lineage>
</organism>
<dbReference type="AlphaFoldDB" id="A0A933W138"/>
<feature type="signal peptide" evidence="1">
    <location>
        <begin position="1"/>
        <end position="29"/>
    </location>
</feature>
<keyword evidence="1" id="KW-0732">Signal</keyword>
<evidence type="ECO:0000256" key="1">
    <source>
        <dbReference type="SAM" id="SignalP"/>
    </source>
</evidence>
<comment type="caution">
    <text evidence="2">The sequence shown here is derived from an EMBL/GenBank/DDBJ whole genome shotgun (WGS) entry which is preliminary data.</text>
</comment>
<feature type="chain" id="PRO_5036790737" description="Bacterial surface antigen (D15) domain-containing protein" evidence="1">
    <location>
        <begin position="30"/>
        <end position="454"/>
    </location>
</feature>